<sequence length="197" mass="20182">MGGPSHQAGRPMMQDDEDIPVDVSTLIRLGIIASVTLSPPRCTVQFGDPDADDGAITSPPVRWLNLRSGDTRHWSPPTVGEEVVLLCPDGQIGNGVVLGGLSNNNFPPAGTTVAELVTYKDGAKIGYDPVGHLLTAILPEGGTVQIAASGGVTIDGPLQVDGPITASEDITGAGISLSSHVHTGVQRGALRTDPPVA</sequence>
<dbReference type="EMBL" id="SACO01000011">
    <property type="protein sequence ID" value="RVU03923.1"/>
    <property type="molecule type" value="Genomic_DNA"/>
</dbReference>
<dbReference type="OrthoDB" id="4931325at2"/>
<name>A0A3S2Y5F2_9SPHN</name>
<dbReference type="Pfam" id="PF18946">
    <property type="entry name" value="Apex"/>
    <property type="match status" value="1"/>
</dbReference>
<protein>
    <submittedName>
        <fullName evidence="2">Phage baseplate assembly protein V</fullName>
    </submittedName>
</protein>
<dbReference type="InterPro" id="IPR013046">
    <property type="entry name" value="GpV/Gp45"/>
</dbReference>
<dbReference type="InterPro" id="IPR044033">
    <property type="entry name" value="GpV-like_apex"/>
</dbReference>
<organism evidence="2 3">
    <name type="scientific">Novosphingobium umbonatum</name>
    <dbReference type="NCBI Taxonomy" id="1908524"/>
    <lineage>
        <taxon>Bacteria</taxon>
        <taxon>Pseudomonadati</taxon>
        <taxon>Pseudomonadota</taxon>
        <taxon>Alphaproteobacteria</taxon>
        <taxon>Sphingomonadales</taxon>
        <taxon>Sphingomonadaceae</taxon>
        <taxon>Novosphingobium</taxon>
    </lineage>
</organism>
<evidence type="ECO:0000259" key="1">
    <source>
        <dbReference type="Pfam" id="PF04717"/>
    </source>
</evidence>
<gene>
    <name evidence="2" type="ORF">EOE18_13785</name>
</gene>
<dbReference type="NCBIfam" id="TIGR01644">
    <property type="entry name" value="phage_P2_V"/>
    <property type="match status" value="1"/>
</dbReference>
<dbReference type="AlphaFoldDB" id="A0A3S2Y5F2"/>
<comment type="caution">
    <text evidence="2">The sequence shown here is derived from an EMBL/GenBank/DDBJ whole genome shotgun (WGS) entry which is preliminary data.</text>
</comment>
<dbReference type="Proteomes" id="UP000282837">
    <property type="component" value="Unassembled WGS sequence"/>
</dbReference>
<accession>A0A3S2Y5F2</accession>
<proteinExistence type="predicted"/>
<evidence type="ECO:0000313" key="3">
    <source>
        <dbReference type="Proteomes" id="UP000282837"/>
    </source>
</evidence>
<keyword evidence="3" id="KW-1185">Reference proteome</keyword>
<dbReference type="Pfam" id="PF04717">
    <property type="entry name" value="Phage_base_V"/>
    <property type="match status" value="1"/>
</dbReference>
<dbReference type="Gene3D" id="2.40.50.230">
    <property type="entry name" value="Gp5 N-terminal domain"/>
    <property type="match status" value="1"/>
</dbReference>
<dbReference type="InterPro" id="IPR006531">
    <property type="entry name" value="Gp5/Vgr_OB"/>
</dbReference>
<feature type="domain" description="Gp5/Type VI secretion system Vgr protein OB-fold" evidence="1">
    <location>
        <begin position="29"/>
        <end position="101"/>
    </location>
</feature>
<dbReference type="InterPro" id="IPR037026">
    <property type="entry name" value="Vgr_OB-fold_dom_sf"/>
</dbReference>
<dbReference type="Gene3D" id="6.20.150.10">
    <property type="match status" value="1"/>
</dbReference>
<evidence type="ECO:0000313" key="2">
    <source>
        <dbReference type="EMBL" id="RVU03923.1"/>
    </source>
</evidence>
<reference evidence="2 3" key="1">
    <citation type="submission" date="2019-01" db="EMBL/GenBank/DDBJ databases">
        <authorList>
            <person name="Chen W.-M."/>
        </authorList>
    </citation>
    <scope>NUCLEOTIDE SEQUENCE [LARGE SCALE GENOMIC DNA]</scope>
    <source>
        <strain evidence="2 3">FSY-9</strain>
    </source>
</reference>